<proteinExistence type="predicted"/>
<dbReference type="InParanoid" id="B0DCV4"/>
<feature type="region of interest" description="Disordered" evidence="1">
    <location>
        <begin position="1"/>
        <end position="89"/>
    </location>
</feature>
<keyword evidence="3" id="KW-1185">Reference proteome</keyword>
<dbReference type="Gene3D" id="2.40.70.10">
    <property type="entry name" value="Acid Proteases"/>
    <property type="match status" value="1"/>
</dbReference>
<dbReference type="GeneID" id="6077556"/>
<dbReference type="Proteomes" id="UP000001194">
    <property type="component" value="Unassembled WGS sequence"/>
</dbReference>
<accession>B0DCV4</accession>
<evidence type="ECO:0000256" key="1">
    <source>
        <dbReference type="SAM" id="MobiDB-lite"/>
    </source>
</evidence>
<dbReference type="SUPFAM" id="SSF50630">
    <property type="entry name" value="Acid proteases"/>
    <property type="match status" value="1"/>
</dbReference>
<evidence type="ECO:0000313" key="2">
    <source>
        <dbReference type="EMBL" id="EDR07363.1"/>
    </source>
</evidence>
<dbReference type="KEGG" id="lbc:LACBIDRAFT_298443"/>
<protein>
    <submittedName>
        <fullName evidence="2">Predicted protein</fullName>
    </submittedName>
</protein>
<dbReference type="AlphaFoldDB" id="B0DCV4"/>
<dbReference type="RefSeq" id="XP_001881755.1">
    <property type="nucleotide sequence ID" value="XM_001881720.1"/>
</dbReference>
<dbReference type="CDD" id="cd00303">
    <property type="entry name" value="retropepsin_like"/>
    <property type="match status" value="1"/>
</dbReference>
<sequence>MKGPSSKTKPNAGEPKAPEDAPKKRGRKVVIIKESEEEETPPEKPENLNGPKKTLKNNQKLLERNDDVEDPNPRHKQLPYLGIPDLNSNTKESVEEYDPVPFYEKRPIAYKHLAPIENVKNEEQALNSLLKAPVTLSAEVLMSISPGVRQELFKALAKKEVPIQTAHNRTVTIVEEVDKDAPPIKKQEDNFNFGKININDLDIKATFMCTTEDDGVIPKGSIVLTDPVEQYLQGLGSSETPKEIYVSKESHALKSIYPVINKFRQVESLLDGGSQIVSMDAEVAKKLAVPWDPDITIQMQSANRTVEKTLGLAKNVPFNFGGITIYLQVHVIRDPAYKVLLGRPFDVLTGSVVVNSTDGGQTVTITDPNSGRRAMLPTFDRGKPPVMMKMHTEEDLQPKTEKVFQPLMI</sequence>
<name>B0DCV4_LACBS</name>
<dbReference type="InterPro" id="IPR021109">
    <property type="entry name" value="Peptidase_aspartic_dom_sf"/>
</dbReference>
<dbReference type="HOGENOM" id="CLU_003921_0_0_1"/>
<evidence type="ECO:0000313" key="3">
    <source>
        <dbReference type="Proteomes" id="UP000001194"/>
    </source>
</evidence>
<reference evidence="2 3" key="1">
    <citation type="journal article" date="2008" name="Nature">
        <title>The genome of Laccaria bicolor provides insights into mycorrhizal symbiosis.</title>
        <authorList>
            <person name="Martin F."/>
            <person name="Aerts A."/>
            <person name="Ahren D."/>
            <person name="Brun A."/>
            <person name="Danchin E.G.J."/>
            <person name="Duchaussoy F."/>
            <person name="Gibon J."/>
            <person name="Kohler A."/>
            <person name="Lindquist E."/>
            <person name="Pereda V."/>
            <person name="Salamov A."/>
            <person name="Shapiro H.J."/>
            <person name="Wuyts J."/>
            <person name="Blaudez D."/>
            <person name="Buee M."/>
            <person name="Brokstein P."/>
            <person name="Canbaeck B."/>
            <person name="Cohen D."/>
            <person name="Courty P.E."/>
            <person name="Coutinho P.M."/>
            <person name="Delaruelle C."/>
            <person name="Detter J.C."/>
            <person name="Deveau A."/>
            <person name="DiFazio S."/>
            <person name="Duplessis S."/>
            <person name="Fraissinet-Tachet L."/>
            <person name="Lucic E."/>
            <person name="Frey-Klett P."/>
            <person name="Fourrey C."/>
            <person name="Feussner I."/>
            <person name="Gay G."/>
            <person name="Grimwood J."/>
            <person name="Hoegger P.J."/>
            <person name="Jain P."/>
            <person name="Kilaru S."/>
            <person name="Labbe J."/>
            <person name="Lin Y.C."/>
            <person name="Legue V."/>
            <person name="Le Tacon F."/>
            <person name="Marmeisse R."/>
            <person name="Melayah D."/>
            <person name="Montanini B."/>
            <person name="Muratet M."/>
            <person name="Nehls U."/>
            <person name="Niculita-Hirzel H."/>
            <person name="Oudot-Le Secq M.P."/>
            <person name="Peter M."/>
            <person name="Quesneville H."/>
            <person name="Rajashekar B."/>
            <person name="Reich M."/>
            <person name="Rouhier N."/>
            <person name="Schmutz J."/>
            <person name="Yin T."/>
            <person name="Chalot M."/>
            <person name="Henrissat B."/>
            <person name="Kuees U."/>
            <person name="Lucas S."/>
            <person name="Van de Peer Y."/>
            <person name="Podila G.K."/>
            <person name="Polle A."/>
            <person name="Pukkila P.J."/>
            <person name="Richardson P.M."/>
            <person name="Rouze P."/>
            <person name="Sanders I.R."/>
            <person name="Stajich J.E."/>
            <person name="Tunlid A."/>
            <person name="Tuskan G."/>
            <person name="Grigoriev I.V."/>
        </authorList>
    </citation>
    <scope>NUCLEOTIDE SEQUENCE [LARGE SCALE GENOMIC DNA]</scope>
    <source>
        <strain evidence="3">S238N-H82 / ATCC MYA-4686</strain>
    </source>
</reference>
<gene>
    <name evidence="2" type="ORF">LACBIDRAFT_298443</name>
</gene>
<dbReference type="EMBL" id="DS547104">
    <property type="protein sequence ID" value="EDR07363.1"/>
    <property type="molecule type" value="Genomic_DNA"/>
</dbReference>
<organism evidence="3">
    <name type="scientific">Laccaria bicolor (strain S238N-H82 / ATCC MYA-4686)</name>
    <name type="common">Bicoloured deceiver</name>
    <name type="synonym">Laccaria laccata var. bicolor</name>
    <dbReference type="NCBI Taxonomy" id="486041"/>
    <lineage>
        <taxon>Eukaryota</taxon>
        <taxon>Fungi</taxon>
        <taxon>Dikarya</taxon>
        <taxon>Basidiomycota</taxon>
        <taxon>Agaricomycotina</taxon>
        <taxon>Agaricomycetes</taxon>
        <taxon>Agaricomycetidae</taxon>
        <taxon>Agaricales</taxon>
        <taxon>Agaricineae</taxon>
        <taxon>Hydnangiaceae</taxon>
        <taxon>Laccaria</taxon>
    </lineage>
</organism>
<dbReference type="OrthoDB" id="3048530at2759"/>